<name>A0A382XR64_9ZZZZ</name>
<dbReference type="EMBL" id="UINC01169689">
    <property type="protein sequence ID" value="SVD73354.1"/>
    <property type="molecule type" value="Genomic_DNA"/>
</dbReference>
<proteinExistence type="predicted"/>
<reference evidence="1" key="1">
    <citation type="submission" date="2018-05" db="EMBL/GenBank/DDBJ databases">
        <authorList>
            <person name="Lanie J.A."/>
            <person name="Ng W.-L."/>
            <person name="Kazmierczak K.M."/>
            <person name="Andrzejewski T.M."/>
            <person name="Davidsen T.M."/>
            <person name="Wayne K.J."/>
            <person name="Tettelin H."/>
            <person name="Glass J.I."/>
            <person name="Rusch D."/>
            <person name="Podicherti R."/>
            <person name="Tsui H.-C.T."/>
            <person name="Winkler M.E."/>
        </authorList>
    </citation>
    <scope>NUCLEOTIDE SEQUENCE</scope>
</reference>
<protein>
    <submittedName>
        <fullName evidence="1">Uncharacterized protein</fullName>
    </submittedName>
</protein>
<organism evidence="1">
    <name type="scientific">marine metagenome</name>
    <dbReference type="NCBI Taxonomy" id="408172"/>
    <lineage>
        <taxon>unclassified sequences</taxon>
        <taxon>metagenomes</taxon>
        <taxon>ecological metagenomes</taxon>
    </lineage>
</organism>
<sequence length="107" mass="12003">MTKIKENQDTLKSKRALLDLPSVTSAKLLESHNSSVTTAWGVNWGEDYIARDILQNFRDANKEDINGIEVNVRKDLVCVKGNGLFNLRRLFYVGSEKGEGDIGQYGE</sequence>
<gene>
    <name evidence="1" type="ORF">METZ01_LOCUS426208</name>
</gene>
<dbReference type="AlphaFoldDB" id="A0A382XR64"/>
<feature type="non-terminal residue" evidence="1">
    <location>
        <position position="107"/>
    </location>
</feature>
<accession>A0A382XR64</accession>
<evidence type="ECO:0000313" key="1">
    <source>
        <dbReference type="EMBL" id="SVD73354.1"/>
    </source>
</evidence>